<protein>
    <submittedName>
        <fullName evidence="3">Uncharacterized protein</fullName>
    </submittedName>
</protein>
<reference evidence="3 4" key="1">
    <citation type="submission" date="2020-12" db="EMBL/GenBank/DDBJ databases">
        <title>Concerted genomic and epigenomic changes stabilize Arabidopsis allopolyploids.</title>
        <authorList>
            <person name="Chen Z."/>
        </authorList>
    </citation>
    <scope>NUCLEOTIDE SEQUENCE [LARGE SCALE GENOMIC DNA]</scope>
    <source>
        <strain evidence="3">Allo738</strain>
        <tissue evidence="3">Leaf</tissue>
    </source>
</reference>
<dbReference type="GO" id="GO:0005783">
    <property type="term" value="C:endoplasmic reticulum"/>
    <property type="evidence" value="ECO:0007669"/>
    <property type="project" value="InterPro"/>
</dbReference>
<evidence type="ECO:0000313" key="3">
    <source>
        <dbReference type="EMBL" id="KAG7541655.1"/>
    </source>
</evidence>
<dbReference type="InterPro" id="IPR056933">
    <property type="entry name" value="TPR_ESP1"/>
</dbReference>
<dbReference type="AlphaFoldDB" id="A0A8T1Y3E6"/>
<feature type="domain" description="Separase-like TPR repeats region" evidence="1">
    <location>
        <begin position="143"/>
        <end position="238"/>
    </location>
</feature>
<dbReference type="GO" id="GO:0032469">
    <property type="term" value="P:endoplasmic reticulum calcium ion homeostasis"/>
    <property type="evidence" value="ECO:0007669"/>
    <property type="project" value="InterPro"/>
</dbReference>
<dbReference type="Pfam" id="PF25113">
    <property type="entry name" value="TPR_ESP1_2nd"/>
    <property type="match status" value="1"/>
</dbReference>
<name>A0A8T1Y3E6_9BRAS</name>
<dbReference type="Proteomes" id="UP000694240">
    <property type="component" value="Chromosome 12"/>
</dbReference>
<gene>
    <name evidence="3" type="ORF">ISN45_Aa07g017180</name>
</gene>
<dbReference type="Pfam" id="PF07946">
    <property type="entry name" value="CCDC47"/>
    <property type="match status" value="1"/>
</dbReference>
<evidence type="ECO:0000259" key="2">
    <source>
        <dbReference type="Pfam" id="PF25113"/>
    </source>
</evidence>
<proteinExistence type="predicted"/>
<feature type="domain" description="Separase-like second TPR repeats region" evidence="2">
    <location>
        <begin position="247"/>
        <end position="421"/>
    </location>
</feature>
<dbReference type="PANTHER" id="PTHR12883">
    <property type="entry name" value="ADIPOCYTE-SPECIFIC PROTEIN 4-RELATED"/>
    <property type="match status" value="1"/>
</dbReference>
<dbReference type="InterPro" id="IPR056932">
    <property type="entry name" value="TPR_ESP1_2nd"/>
</dbReference>
<dbReference type="GO" id="GO:0005509">
    <property type="term" value="F:calcium ion binding"/>
    <property type="evidence" value="ECO:0007669"/>
    <property type="project" value="InterPro"/>
</dbReference>
<feature type="domain" description="Separase-like TPR repeats region" evidence="1">
    <location>
        <begin position="5"/>
        <end position="137"/>
    </location>
</feature>
<dbReference type="InterPro" id="IPR012879">
    <property type="entry name" value="CCDC47"/>
</dbReference>
<organism evidence="3 4">
    <name type="scientific">Arabidopsis thaliana x Arabidopsis arenosa</name>
    <dbReference type="NCBI Taxonomy" id="1240361"/>
    <lineage>
        <taxon>Eukaryota</taxon>
        <taxon>Viridiplantae</taxon>
        <taxon>Streptophyta</taxon>
        <taxon>Embryophyta</taxon>
        <taxon>Tracheophyta</taxon>
        <taxon>Spermatophyta</taxon>
        <taxon>Magnoliopsida</taxon>
        <taxon>eudicotyledons</taxon>
        <taxon>Gunneridae</taxon>
        <taxon>Pentapetalae</taxon>
        <taxon>rosids</taxon>
        <taxon>malvids</taxon>
        <taxon>Brassicales</taxon>
        <taxon>Brassicaceae</taxon>
        <taxon>Camelineae</taxon>
        <taxon>Arabidopsis</taxon>
    </lineage>
</organism>
<keyword evidence="4" id="KW-1185">Reference proteome</keyword>
<dbReference type="PANTHER" id="PTHR12883:SF1">
    <property type="entry name" value="DUF1682 DOMAIN-CONTAINING PROTEIN"/>
    <property type="match status" value="1"/>
</dbReference>
<evidence type="ECO:0000259" key="1">
    <source>
        <dbReference type="Pfam" id="PF25110"/>
    </source>
</evidence>
<sequence length="986" mass="112279">MESASSDAGEVLSSLSGYLRPFSDLLTCREEDRALAVGSITKQFIPFIIKSVCFLHKRLSVVTHESPRDLFRAYDFCLECCELVSYDPLAVQLQRIGLIHCYQTWGWFTHAYNDGFRVLDHLKGPAYDDGFRFLEQLRGPESKAKSRDMDDLHYLRGTSLLHGLKPWLRYLDANEHQKFFKLLLSDMGECALSVIREAERFNESFVHSFCISTLEKYSVSPLPKCHLYKFSREVLSLLFLSKEAKTSLTVGLVMSVLRTVACENQVEPKENWSELLDLVTYCAHKSQLTGDVVWCAGVAKQLSEIADVFSEAIPQANVILRIYSAGLSVSVVDLKLRENGKESLGLRALLGDKDIWESLVSLFGMTNQYAGEKTTSSGRKKNTKVQTKHKAAIEYTLPNLDALKFLCQPLASLINFEYKKMLPEREFACYTGHLSVIQDMFLQFSYGFRFLQRWTPDKERLGTDFHKTLLNVAMAAFIISMRTQRKVEITNRLVEDVIASPWISPPELKYLSASFHDIGVDFYKIKHLKMASMAFKICIRTVWTCVRLLCQIYVNKSDLSEDCLPEEAIVDFVSEACSKSAFYLDVLQQHGAQEIDKLLVFILENWSAAEDLIKKLSDPTPIIKQWVKIQRIHHETQDLAGSCTPLDSLLSSLRKKRQRVGTLNAAMLTLCYADLASTSAGTFAFLGMYVHKGVGTIGEGAGEMKHWYTVEIVCVSVLAGYAINYFIGKRENDNLALAWASKFCVKDSVFEKNFSLLGVVEGEDSPLLLKEATNVFKFYASGRRYYHGLLATMELKSRHDLISRLFNSVWSCKDEISFEVYMKDEAMDHIVFAMARKKAVKTMHKELRDLQRFGGMVPIPGGRKWVSEELAVMSESKEVARDMITDLVLDKVFGDKAFEKFGKYFISMHFSDQHPGKQRKMLLFKFALPDAQHMDDMVRLVALIPYYIDLVGSYKLSSQADACDYTRAEEARHKRTSRLNPKFRQD</sequence>
<evidence type="ECO:0000313" key="4">
    <source>
        <dbReference type="Proteomes" id="UP000694240"/>
    </source>
</evidence>
<dbReference type="Pfam" id="PF25110">
    <property type="entry name" value="TPR_ESP1"/>
    <property type="match status" value="2"/>
</dbReference>
<dbReference type="EMBL" id="JAEFBK010000012">
    <property type="protein sequence ID" value="KAG7541655.1"/>
    <property type="molecule type" value="Genomic_DNA"/>
</dbReference>
<accession>A0A8T1Y3E6</accession>
<comment type="caution">
    <text evidence="3">The sequence shown here is derived from an EMBL/GenBank/DDBJ whole genome shotgun (WGS) entry which is preliminary data.</text>
</comment>